<dbReference type="RefSeq" id="WP_265787165.1">
    <property type="nucleotide sequence ID" value="NZ_BAABRS010000001.1"/>
</dbReference>
<comment type="caution">
    <text evidence="1">The sequence shown here is derived from an EMBL/GenBank/DDBJ whole genome shotgun (WGS) entry which is preliminary data.</text>
</comment>
<proteinExistence type="predicted"/>
<dbReference type="EMBL" id="JAJNDC010000001">
    <property type="protein sequence ID" value="MCW9711717.1"/>
    <property type="molecule type" value="Genomic_DNA"/>
</dbReference>
<organism evidence="1 2">
    <name type="scientific">Fodinibius salicampi</name>
    <dbReference type="NCBI Taxonomy" id="1920655"/>
    <lineage>
        <taxon>Bacteria</taxon>
        <taxon>Pseudomonadati</taxon>
        <taxon>Balneolota</taxon>
        <taxon>Balneolia</taxon>
        <taxon>Balneolales</taxon>
        <taxon>Balneolaceae</taxon>
        <taxon>Fodinibius</taxon>
    </lineage>
</organism>
<protein>
    <submittedName>
        <fullName evidence="1">Uncharacterized protein</fullName>
    </submittedName>
</protein>
<sequence>MKILYYSPYPNLNLSAPASYGTHMREMITTFERSGHEILPVIMGRIHLADKESAESTKPRWIDFIKPYFGKRIWQSLKDLKLLAFDKGEPKSWSRR</sequence>
<accession>A0ABT3PV35</accession>
<reference evidence="1 2" key="1">
    <citation type="submission" date="2021-11" db="EMBL/GenBank/DDBJ databases">
        <title>Aliifidinibius sp. nov., a new bacterium isolated from saline soil.</title>
        <authorList>
            <person name="Galisteo C."/>
            <person name="De La Haba R."/>
            <person name="Sanchez-Porro C."/>
            <person name="Ventosa A."/>
        </authorList>
    </citation>
    <scope>NUCLEOTIDE SEQUENCE [LARGE SCALE GENOMIC DNA]</scope>
    <source>
        <strain evidence="1 2">KACC 190600</strain>
    </source>
</reference>
<dbReference type="Proteomes" id="UP001207337">
    <property type="component" value="Unassembled WGS sequence"/>
</dbReference>
<evidence type="ECO:0000313" key="1">
    <source>
        <dbReference type="EMBL" id="MCW9711717.1"/>
    </source>
</evidence>
<gene>
    <name evidence="1" type="ORF">LQ318_02265</name>
</gene>
<keyword evidence="2" id="KW-1185">Reference proteome</keyword>
<name>A0ABT3PV35_9BACT</name>
<evidence type="ECO:0000313" key="2">
    <source>
        <dbReference type="Proteomes" id="UP001207337"/>
    </source>
</evidence>